<evidence type="ECO:0000256" key="1">
    <source>
        <dbReference type="SAM" id="Phobius"/>
    </source>
</evidence>
<accession>A0A4Q5LW43</accession>
<reference evidence="2 3" key="1">
    <citation type="submission" date="2019-02" db="EMBL/GenBank/DDBJ databases">
        <title>Bacterial novel species Emticicia sp. 17J42-9 isolated from soil.</title>
        <authorList>
            <person name="Jung H.-Y."/>
        </authorList>
    </citation>
    <scope>NUCLEOTIDE SEQUENCE [LARGE SCALE GENOMIC DNA]</scope>
    <source>
        <strain evidence="2 3">17J42-9</strain>
    </source>
</reference>
<dbReference type="AlphaFoldDB" id="A0A4Q5LW43"/>
<keyword evidence="3" id="KW-1185">Reference proteome</keyword>
<keyword evidence="1" id="KW-0472">Membrane</keyword>
<gene>
    <name evidence="2" type="ORF">EWM59_19620</name>
</gene>
<protein>
    <submittedName>
        <fullName evidence="2">Uncharacterized protein</fullName>
    </submittedName>
</protein>
<keyword evidence="1" id="KW-1133">Transmembrane helix</keyword>
<sequence>MESFWPKIDTNNFDSPFNLIKIQGDLLEQNTNGVLTYFIDKKTINHSHWPTGSALRFEFFLRAPLFEDFKFMLFYLVHDLVAIYPVLIGSFTNEKSIKCNNFEELQRNLKEILNKSETAAVLNSLMMQSK</sequence>
<dbReference type="Proteomes" id="UP000293162">
    <property type="component" value="Unassembled WGS sequence"/>
</dbReference>
<feature type="transmembrane region" description="Helical" evidence="1">
    <location>
        <begin position="69"/>
        <end position="88"/>
    </location>
</feature>
<proteinExistence type="predicted"/>
<name>A0A4Q5LW43_9BACT</name>
<dbReference type="EMBL" id="SEWF01000034">
    <property type="protein sequence ID" value="RYU93971.1"/>
    <property type="molecule type" value="Genomic_DNA"/>
</dbReference>
<evidence type="ECO:0000313" key="2">
    <source>
        <dbReference type="EMBL" id="RYU93971.1"/>
    </source>
</evidence>
<dbReference type="RefSeq" id="WP_130022951.1">
    <property type="nucleotide sequence ID" value="NZ_SEWF01000034.1"/>
</dbReference>
<evidence type="ECO:0000313" key="3">
    <source>
        <dbReference type="Proteomes" id="UP000293162"/>
    </source>
</evidence>
<keyword evidence="1" id="KW-0812">Transmembrane</keyword>
<comment type="caution">
    <text evidence="2">The sequence shown here is derived from an EMBL/GenBank/DDBJ whole genome shotgun (WGS) entry which is preliminary data.</text>
</comment>
<organism evidence="2 3">
    <name type="scientific">Emticicia agri</name>
    <dbReference type="NCBI Taxonomy" id="2492393"/>
    <lineage>
        <taxon>Bacteria</taxon>
        <taxon>Pseudomonadati</taxon>
        <taxon>Bacteroidota</taxon>
        <taxon>Cytophagia</taxon>
        <taxon>Cytophagales</taxon>
        <taxon>Leadbetterellaceae</taxon>
        <taxon>Emticicia</taxon>
    </lineage>
</organism>